<dbReference type="InterPro" id="IPR000477">
    <property type="entry name" value="RT_dom"/>
</dbReference>
<sequence>MEVAHILLGRPWLYDLDVKSFGWTNTHMFTHQGKTITLQPAKPKDGIPTQTNTSAVDRPSPTVSPKHNLHILGPREFMRHSHQIGIVYALDLPIELPPLRDIQHAIDLVPGSQLPNLPHYRMNPTERAELSKQIEGLLEKGFVRHSLSLCAVPVLLTPKKDGSWRMCVDSRAINKITIKYRFPIPRLEDMLDGLVGAQWFSKIDLRSGYHQIRIRPGDEWKTAFKSPDGLYEWLVMPFGMSNAPSTFMRMMTHMLRPYIGKFLVVYFDDILIYSKTKNEHLAHLRQVFLTLRAEKLFVNLKKYSFLQSQVLFLGFIVSSLGIIADPAKVSAIREWPTPKTLTEESSNGTQRLIKHFLR</sequence>
<accession>A0AAD5IMF6</accession>
<dbReference type="SUPFAM" id="SSF56672">
    <property type="entry name" value="DNA/RNA polymerases"/>
    <property type="match status" value="1"/>
</dbReference>
<feature type="domain" description="Reverse transcriptase" evidence="2">
    <location>
        <begin position="138"/>
        <end position="317"/>
    </location>
</feature>
<dbReference type="Gene3D" id="3.30.70.270">
    <property type="match status" value="1"/>
</dbReference>
<dbReference type="Gene3D" id="3.10.10.10">
    <property type="entry name" value="HIV Type 1 Reverse Transcriptase, subunit A, domain 1"/>
    <property type="match status" value="1"/>
</dbReference>
<dbReference type="AlphaFoldDB" id="A0AAD5IMF6"/>
<dbReference type="Pfam" id="PF00078">
    <property type="entry name" value="RVT_1"/>
    <property type="match status" value="1"/>
</dbReference>
<gene>
    <name evidence="3" type="ORF">LWI28_019733</name>
</gene>
<keyword evidence="4" id="KW-1185">Reference proteome</keyword>
<dbReference type="InterPro" id="IPR043502">
    <property type="entry name" value="DNA/RNA_pol_sf"/>
</dbReference>
<dbReference type="PANTHER" id="PTHR24559:SF442">
    <property type="entry name" value="RNA-DIRECTED DNA POLYMERASE HOMOLOG"/>
    <property type="match status" value="1"/>
</dbReference>
<dbReference type="PANTHER" id="PTHR24559">
    <property type="entry name" value="TRANSPOSON TY3-I GAG-POL POLYPROTEIN"/>
    <property type="match status" value="1"/>
</dbReference>
<dbReference type="PROSITE" id="PS50878">
    <property type="entry name" value="RT_POL"/>
    <property type="match status" value="1"/>
</dbReference>
<evidence type="ECO:0000313" key="3">
    <source>
        <dbReference type="EMBL" id="KAI9169930.1"/>
    </source>
</evidence>
<feature type="region of interest" description="Disordered" evidence="1">
    <location>
        <begin position="38"/>
        <end position="65"/>
    </location>
</feature>
<dbReference type="EMBL" id="JAJSOW010000104">
    <property type="protein sequence ID" value="KAI9169930.1"/>
    <property type="molecule type" value="Genomic_DNA"/>
</dbReference>
<protein>
    <recommendedName>
        <fullName evidence="2">Reverse transcriptase domain-containing protein</fullName>
    </recommendedName>
</protein>
<proteinExistence type="predicted"/>
<evidence type="ECO:0000313" key="4">
    <source>
        <dbReference type="Proteomes" id="UP001064489"/>
    </source>
</evidence>
<dbReference type="InterPro" id="IPR043128">
    <property type="entry name" value="Rev_trsase/Diguanyl_cyclase"/>
</dbReference>
<reference evidence="3" key="2">
    <citation type="submission" date="2023-02" db="EMBL/GenBank/DDBJ databases">
        <authorList>
            <person name="Swenson N.G."/>
            <person name="Wegrzyn J.L."/>
            <person name="Mcevoy S.L."/>
        </authorList>
    </citation>
    <scope>NUCLEOTIDE SEQUENCE</scope>
    <source>
        <strain evidence="3">91603</strain>
        <tissue evidence="3">Leaf</tissue>
    </source>
</reference>
<dbReference type="InterPro" id="IPR053134">
    <property type="entry name" value="RNA-dir_DNA_polymerase"/>
</dbReference>
<evidence type="ECO:0000259" key="2">
    <source>
        <dbReference type="PROSITE" id="PS50878"/>
    </source>
</evidence>
<comment type="caution">
    <text evidence="3">The sequence shown here is derived from an EMBL/GenBank/DDBJ whole genome shotgun (WGS) entry which is preliminary data.</text>
</comment>
<name>A0AAD5IMF6_ACENE</name>
<reference evidence="3" key="1">
    <citation type="journal article" date="2022" name="Plant J.">
        <title>Strategies of tolerance reflected in two North American maple genomes.</title>
        <authorList>
            <person name="McEvoy S.L."/>
            <person name="Sezen U.U."/>
            <person name="Trouern-Trend A."/>
            <person name="McMahon S.M."/>
            <person name="Schaberg P.G."/>
            <person name="Yang J."/>
            <person name="Wegrzyn J.L."/>
            <person name="Swenson N.G."/>
        </authorList>
    </citation>
    <scope>NUCLEOTIDE SEQUENCE</scope>
    <source>
        <strain evidence="3">91603</strain>
    </source>
</reference>
<evidence type="ECO:0000256" key="1">
    <source>
        <dbReference type="SAM" id="MobiDB-lite"/>
    </source>
</evidence>
<dbReference type="Proteomes" id="UP001064489">
    <property type="component" value="Chromosome 7"/>
</dbReference>
<organism evidence="3 4">
    <name type="scientific">Acer negundo</name>
    <name type="common">Box elder</name>
    <dbReference type="NCBI Taxonomy" id="4023"/>
    <lineage>
        <taxon>Eukaryota</taxon>
        <taxon>Viridiplantae</taxon>
        <taxon>Streptophyta</taxon>
        <taxon>Embryophyta</taxon>
        <taxon>Tracheophyta</taxon>
        <taxon>Spermatophyta</taxon>
        <taxon>Magnoliopsida</taxon>
        <taxon>eudicotyledons</taxon>
        <taxon>Gunneridae</taxon>
        <taxon>Pentapetalae</taxon>
        <taxon>rosids</taxon>
        <taxon>malvids</taxon>
        <taxon>Sapindales</taxon>
        <taxon>Sapindaceae</taxon>
        <taxon>Hippocastanoideae</taxon>
        <taxon>Acereae</taxon>
        <taxon>Acer</taxon>
    </lineage>
</organism>
<feature type="compositionally biased region" description="Polar residues" evidence="1">
    <location>
        <begin position="48"/>
        <end position="65"/>
    </location>
</feature>
<dbReference type="CDD" id="cd01647">
    <property type="entry name" value="RT_LTR"/>
    <property type="match status" value="1"/>
</dbReference>